<keyword evidence="1" id="KW-0732">Signal</keyword>
<dbReference type="AlphaFoldDB" id="A0A5B9QQ43"/>
<accession>A0A5B9QQ43</accession>
<dbReference type="KEGG" id="rul:UC8_17780"/>
<dbReference type="Proteomes" id="UP000325286">
    <property type="component" value="Chromosome"/>
</dbReference>
<dbReference type="EMBL" id="CP042914">
    <property type="protein sequence ID" value="QEG39780.1"/>
    <property type="molecule type" value="Genomic_DNA"/>
</dbReference>
<evidence type="ECO:0000313" key="3">
    <source>
        <dbReference type="Proteomes" id="UP000325286"/>
    </source>
</evidence>
<name>A0A5B9QQ43_9BACT</name>
<feature type="chain" id="PRO_5022862648" description="HEAT repeat protein" evidence="1">
    <location>
        <begin position="23"/>
        <end position="380"/>
    </location>
</feature>
<proteinExistence type="predicted"/>
<dbReference type="OrthoDB" id="268545at2"/>
<protein>
    <recommendedName>
        <fullName evidence="4">HEAT repeat protein</fullName>
    </recommendedName>
</protein>
<keyword evidence="3" id="KW-1185">Reference proteome</keyword>
<organism evidence="2 3">
    <name type="scientific">Roseimaritima ulvae</name>
    <dbReference type="NCBI Taxonomy" id="980254"/>
    <lineage>
        <taxon>Bacteria</taxon>
        <taxon>Pseudomonadati</taxon>
        <taxon>Planctomycetota</taxon>
        <taxon>Planctomycetia</taxon>
        <taxon>Pirellulales</taxon>
        <taxon>Pirellulaceae</taxon>
        <taxon>Roseimaritima</taxon>
    </lineage>
</organism>
<reference evidence="2 3" key="1">
    <citation type="submission" date="2019-08" db="EMBL/GenBank/DDBJ databases">
        <title>Deep-cultivation of Planctomycetes and their phenomic and genomic characterization uncovers novel biology.</title>
        <authorList>
            <person name="Wiegand S."/>
            <person name="Jogler M."/>
            <person name="Boedeker C."/>
            <person name="Pinto D."/>
            <person name="Vollmers J."/>
            <person name="Rivas-Marin E."/>
            <person name="Kohn T."/>
            <person name="Peeters S.H."/>
            <person name="Heuer A."/>
            <person name="Rast P."/>
            <person name="Oberbeckmann S."/>
            <person name="Bunk B."/>
            <person name="Jeske O."/>
            <person name="Meyerdierks A."/>
            <person name="Storesund J.E."/>
            <person name="Kallscheuer N."/>
            <person name="Luecker S."/>
            <person name="Lage O.M."/>
            <person name="Pohl T."/>
            <person name="Merkel B.J."/>
            <person name="Hornburger P."/>
            <person name="Mueller R.-W."/>
            <person name="Bruemmer F."/>
            <person name="Labrenz M."/>
            <person name="Spormann A.M."/>
            <person name="Op den Camp H."/>
            <person name="Overmann J."/>
            <person name="Amann R."/>
            <person name="Jetten M.S.M."/>
            <person name="Mascher T."/>
            <person name="Medema M.H."/>
            <person name="Devos D.P."/>
            <person name="Kaster A.-K."/>
            <person name="Ovreas L."/>
            <person name="Rohde M."/>
            <person name="Galperin M.Y."/>
            <person name="Jogler C."/>
        </authorList>
    </citation>
    <scope>NUCLEOTIDE SEQUENCE [LARGE SCALE GENOMIC DNA]</scope>
    <source>
        <strain evidence="2 3">UC8</strain>
    </source>
</reference>
<evidence type="ECO:0000256" key="1">
    <source>
        <dbReference type="SAM" id="SignalP"/>
    </source>
</evidence>
<evidence type="ECO:0000313" key="2">
    <source>
        <dbReference type="EMBL" id="QEG39780.1"/>
    </source>
</evidence>
<feature type="signal peptide" evidence="1">
    <location>
        <begin position="1"/>
        <end position="22"/>
    </location>
</feature>
<dbReference type="RefSeq" id="WP_068134279.1">
    <property type="nucleotide sequence ID" value="NZ_CP042914.1"/>
</dbReference>
<gene>
    <name evidence="2" type="ORF">UC8_17780</name>
</gene>
<evidence type="ECO:0008006" key="4">
    <source>
        <dbReference type="Google" id="ProtNLM"/>
    </source>
</evidence>
<sequence precursor="true">MTRFAAPLLLTTAAIAAGSSLAALTSAAPPDDWVQQLGAESYAQRLRARHELLAAGRDARAALQRGRDAADLEIRKQSAAILNQIHHSRFETELRRMQSATESGQEYQLPGWTEFRRLVGDDRQSRTLFVAMTRCFRQPLAQLAGDWQEQASALLQRHTETSDPDPVAWALLLMLNQRHGEGGCLLNHHVREALNRTRISSALQASPHADVLRRLVAAALERQADRPADRIWMRIAVQWNCRPQAVALAERATMPDRGASPACTATALTILARFAPDEARPALLRALDDGRTCQVWQIVAASRRRLKTQVSDVALAMLLYLDGVDPRSVGFADLQADPLTIYREHSLGFEDDKQRQAALESASRAGVIPLRFVHPSGSGE</sequence>